<dbReference type="InParanoid" id="A0A2P5BYX1"/>
<evidence type="ECO:0000256" key="1">
    <source>
        <dbReference type="SAM" id="MobiDB-lite"/>
    </source>
</evidence>
<comment type="caution">
    <text evidence="2">The sequence shown here is derived from an EMBL/GenBank/DDBJ whole genome shotgun (WGS) entry which is preliminary data.</text>
</comment>
<organism evidence="2 3">
    <name type="scientific">Trema orientale</name>
    <name type="common">Charcoal tree</name>
    <name type="synonym">Celtis orientalis</name>
    <dbReference type="NCBI Taxonomy" id="63057"/>
    <lineage>
        <taxon>Eukaryota</taxon>
        <taxon>Viridiplantae</taxon>
        <taxon>Streptophyta</taxon>
        <taxon>Embryophyta</taxon>
        <taxon>Tracheophyta</taxon>
        <taxon>Spermatophyta</taxon>
        <taxon>Magnoliopsida</taxon>
        <taxon>eudicotyledons</taxon>
        <taxon>Gunneridae</taxon>
        <taxon>Pentapetalae</taxon>
        <taxon>rosids</taxon>
        <taxon>fabids</taxon>
        <taxon>Rosales</taxon>
        <taxon>Cannabaceae</taxon>
        <taxon>Trema</taxon>
    </lineage>
</organism>
<keyword evidence="3" id="KW-1185">Reference proteome</keyword>
<gene>
    <name evidence="2" type="ORF">TorRG33x02_303750</name>
</gene>
<dbReference type="AlphaFoldDB" id="A0A2P5BYX1"/>
<dbReference type="Proteomes" id="UP000237000">
    <property type="component" value="Unassembled WGS sequence"/>
</dbReference>
<reference evidence="3" key="1">
    <citation type="submission" date="2016-06" db="EMBL/GenBank/DDBJ databases">
        <title>Parallel loss of symbiosis genes in relatives of nitrogen-fixing non-legume Parasponia.</title>
        <authorList>
            <person name="Van Velzen R."/>
            <person name="Holmer R."/>
            <person name="Bu F."/>
            <person name="Rutten L."/>
            <person name="Van Zeijl A."/>
            <person name="Liu W."/>
            <person name="Santuari L."/>
            <person name="Cao Q."/>
            <person name="Sharma T."/>
            <person name="Shen D."/>
            <person name="Roswanjaya Y."/>
            <person name="Wardhani T."/>
            <person name="Kalhor M.S."/>
            <person name="Jansen J."/>
            <person name="Van den Hoogen J."/>
            <person name="Gungor B."/>
            <person name="Hartog M."/>
            <person name="Hontelez J."/>
            <person name="Verver J."/>
            <person name="Yang W.-C."/>
            <person name="Schijlen E."/>
            <person name="Repin R."/>
            <person name="Schilthuizen M."/>
            <person name="Schranz E."/>
            <person name="Heidstra R."/>
            <person name="Miyata K."/>
            <person name="Fedorova E."/>
            <person name="Kohlen W."/>
            <person name="Bisseling T."/>
            <person name="Smit S."/>
            <person name="Geurts R."/>
        </authorList>
    </citation>
    <scope>NUCLEOTIDE SEQUENCE [LARGE SCALE GENOMIC DNA]</scope>
    <source>
        <strain evidence="3">cv. RG33-2</strain>
    </source>
</reference>
<proteinExistence type="predicted"/>
<accession>A0A2P5BYX1</accession>
<evidence type="ECO:0000313" key="2">
    <source>
        <dbReference type="EMBL" id="PON54012.1"/>
    </source>
</evidence>
<sequence>MVKNSQKNLTNDVEFDSILRDIDDYKGEREVTSARINSLDHQTSSSEDILLSEGETWEDKKASSKFSARKCAKNDLLGYIEKYGWKEARLQKPEWGSHNEAEATQDFKDKDSEFEPSIEFEHSKISYPDHLGNVLACSTNPSTSVLEQQAKRKERVLLLRRLSEKSRAGTPEGLMKDARKSSKKSSKSTMI</sequence>
<dbReference type="EMBL" id="JXTC01000437">
    <property type="protein sequence ID" value="PON54012.1"/>
    <property type="molecule type" value="Genomic_DNA"/>
</dbReference>
<feature type="compositionally biased region" description="Basic residues" evidence="1">
    <location>
        <begin position="181"/>
        <end position="191"/>
    </location>
</feature>
<name>A0A2P5BYX1_TREOI</name>
<feature type="region of interest" description="Disordered" evidence="1">
    <location>
        <begin position="93"/>
        <end position="113"/>
    </location>
</feature>
<feature type="region of interest" description="Disordered" evidence="1">
    <location>
        <begin position="160"/>
        <end position="191"/>
    </location>
</feature>
<evidence type="ECO:0000313" key="3">
    <source>
        <dbReference type="Proteomes" id="UP000237000"/>
    </source>
</evidence>
<protein>
    <submittedName>
        <fullName evidence="2">Uncharacterized protein</fullName>
    </submittedName>
</protein>